<keyword evidence="2" id="KW-1185">Reference proteome</keyword>
<dbReference type="AlphaFoldDB" id="A0AAV4VTJ3"/>
<proteinExistence type="predicted"/>
<dbReference type="Proteomes" id="UP001054945">
    <property type="component" value="Unassembled WGS sequence"/>
</dbReference>
<reference evidence="1 2" key="1">
    <citation type="submission" date="2021-06" db="EMBL/GenBank/DDBJ databases">
        <title>Caerostris extrusa draft genome.</title>
        <authorList>
            <person name="Kono N."/>
            <person name="Arakawa K."/>
        </authorList>
    </citation>
    <scope>NUCLEOTIDE SEQUENCE [LARGE SCALE GENOMIC DNA]</scope>
</reference>
<gene>
    <name evidence="1" type="ORF">CEXT_256671</name>
</gene>
<accession>A0AAV4VTJ3</accession>
<sequence>MTAEQLVRDRKMEMMERWKLATLASTGFKCLIHLLPSSVSERESEEMRTPFHDCRIVEYLTEITTINNPTKSMEQVDRNLTSGFFFRDRSSAEVWLCIIDDNFLVYTARFPERESEEMRTPFHDCRIVGT</sequence>
<comment type="caution">
    <text evidence="1">The sequence shown here is derived from an EMBL/GenBank/DDBJ whole genome shotgun (WGS) entry which is preliminary data.</text>
</comment>
<dbReference type="EMBL" id="BPLR01015120">
    <property type="protein sequence ID" value="GIY73776.1"/>
    <property type="molecule type" value="Genomic_DNA"/>
</dbReference>
<organism evidence="1 2">
    <name type="scientific">Caerostris extrusa</name>
    <name type="common">Bark spider</name>
    <name type="synonym">Caerostris bankana</name>
    <dbReference type="NCBI Taxonomy" id="172846"/>
    <lineage>
        <taxon>Eukaryota</taxon>
        <taxon>Metazoa</taxon>
        <taxon>Ecdysozoa</taxon>
        <taxon>Arthropoda</taxon>
        <taxon>Chelicerata</taxon>
        <taxon>Arachnida</taxon>
        <taxon>Araneae</taxon>
        <taxon>Araneomorphae</taxon>
        <taxon>Entelegynae</taxon>
        <taxon>Araneoidea</taxon>
        <taxon>Araneidae</taxon>
        <taxon>Caerostris</taxon>
    </lineage>
</organism>
<evidence type="ECO:0000313" key="2">
    <source>
        <dbReference type="Proteomes" id="UP001054945"/>
    </source>
</evidence>
<evidence type="ECO:0000313" key="1">
    <source>
        <dbReference type="EMBL" id="GIY73776.1"/>
    </source>
</evidence>
<name>A0AAV4VTJ3_CAEEX</name>
<protein>
    <submittedName>
        <fullName evidence="1">Uncharacterized protein</fullName>
    </submittedName>
</protein>